<feature type="transmembrane region" description="Helical" evidence="2">
    <location>
        <begin position="164"/>
        <end position="183"/>
    </location>
</feature>
<protein>
    <submittedName>
        <fullName evidence="3">Uncharacterized protein</fullName>
    </submittedName>
</protein>
<sequence length="337" mass="35145">MSSTTPGSDPAQGSVPAPGPAPVQRSRTARIALWLSIGMLVAAALLGGFFIIVGDQANVAGRAWLTMLLVGVFAGTVLLDTTIADGPNRWYLAASTIVNVVLVAIGLMKVWNGWLQPADTADPGVWAAQIGRFIAVVILLRLALLLTQLYGLHFVARAKKTATRISGIVTLIFVWATALVLSIPSAFPEPDWPDWWWRTAGATSLIAVVAAVIPLILRAFEPKEPRPAQPAYGQPGYGQPGYGQQPPVQPGYGQPGYGQPGYGQPPVQPGYGQPPAQPGYPAPPAPPGYGQPATPPPPPPPGYAQPTPPPPVPGQQQSTPPPPPAPGQQPPAPQPPA</sequence>
<feature type="region of interest" description="Disordered" evidence="1">
    <location>
        <begin position="225"/>
        <end position="337"/>
    </location>
</feature>
<organism evidence="3 4">
    <name type="scientific">Agromyces soli</name>
    <dbReference type="NCBI Taxonomy" id="659012"/>
    <lineage>
        <taxon>Bacteria</taxon>
        <taxon>Bacillati</taxon>
        <taxon>Actinomycetota</taxon>
        <taxon>Actinomycetes</taxon>
        <taxon>Micrococcales</taxon>
        <taxon>Microbacteriaceae</taxon>
        <taxon>Agromyces</taxon>
    </lineage>
</organism>
<accession>A0ABY4ARY7</accession>
<feature type="compositionally biased region" description="Low complexity" evidence="1">
    <location>
        <begin position="262"/>
        <end position="274"/>
    </location>
</feature>
<dbReference type="EMBL" id="CP094533">
    <property type="protein sequence ID" value="UOE24636.1"/>
    <property type="molecule type" value="Genomic_DNA"/>
</dbReference>
<feature type="transmembrane region" description="Helical" evidence="2">
    <location>
        <begin position="91"/>
        <end position="110"/>
    </location>
</feature>
<keyword evidence="2" id="KW-0812">Transmembrane</keyword>
<feature type="compositionally biased region" description="Pro residues" evidence="1">
    <location>
        <begin position="275"/>
        <end position="337"/>
    </location>
</feature>
<proteinExistence type="predicted"/>
<evidence type="ECO:0000313" key="3">
    <source>
        <dbReference type="EMBL" id="UOE24636.1"/>
    </source>
</evidence>
<keyword evidence="4" id="KW-1185">Reference proteome</keyword>
<reference evidence="3 4" key="1">
    <citation type="submission" date="2022-03" db="EMBL/GenBank/DDBJ databases">
        <title>Agromyces sp. isolated from the gut of P. brevitarsis seulensis larvae.</title>
        <authorList>
            <person name="Won M."/>
            <person name="Kwon S.-W."/>
        </authorList>
    </citation>
    <scope>NUCLEOTIDE SEQUENCE [LARGE SCALE GENOMIC DNA]</scope>
    <source>
        <strain evidence="3 4">KACC 16215</strain>
    </source>
</reference>
<name>A0ABY4ARY7_9MICO</name>
<feature type="transmembrane region" description="Helical" evidence="2">
    <location>
        <begin position="59"/>
        <end position="79"/>
    </location>
</feature>
<dbReference type="Proteomes" id="UP000831304">
    <property type="component" value="Chromosome"/>
</dbReference>
<dbReference type="PANTHER" id="PTHR45725">
    <property type="entry name" value="FORMIN HOMOLOGY 2 FAMILY MEMBER"/>
    <property type="match status" value="1"/>
</dbReference>
<feature type="compositionally biased region" description="Low complexity" evidence="1">
    <location>
        <begin position="242"/>
        <end position="252"/>
    </location>
</feature>
<dbReference type="InterPro" id="IPR051425">
    <property type="entry name" value="Formin_Homology"/>
</dbReference>
<gene>
    <name evidence="3" type="ORF">MTP13_09625</name>
</gene>
<keyword evidence="2" id="KW-0472">Membrane</keyword>
<evidence type="ECO:0000313" key="4">
    <source>
        <dbReference type="Proteomes" id="UP000831304"/>
    </source>
</evidence>
<feature type="transmembrane region" description="Helical" evidence="2">
    <location>
        <begin position="31"/>
        <end position="53"/>
    </location>
</feature>
<evidence type="ECO:0000256" key="2">
    <source>
        <dbReference type="SAM" id="Phobius"/>
    </source>
</evidence>
<feature type="region of interest" description="Disordered" evidence="1">
    <location>
        <begin position="1"/>
        <end position="23"/>
    </location>
</feature>
<dbReference type="PANTHER" id="PTHR45725:SF1">
    <property type="entry name" value="DISHEVELLED ASSOCIATED ACTIVATOR OF MORPHOGENESIS, ISOFORM D"/>
    <property type="match status" value="1"/>
</dbReference>
<dbReference type="RefSeq" id="WP_243567511.1">
    <property type="nucleotide sequence ID" value="NZ_BAAARD010000001.1"/>
</dbReference>
<keyword evidence="2" id="KW-1133">Transmembrane helix</keyword>
<feature type="transmembrane region" description="Helical" evidence="2">
    <location>
        <begin position="195"/>
        <end position="217"/>
    </location>
</feature>
<evidence type="ECO:0000256" key="1">
    <source>
        <dbReference type="SAM" id="MobiDB-lite"/>
    </source>
</evidence>
<feature type="transmembrane region" description="Helical" evidence="2">
    <location>
        <begin position="130"/>
        <end position="152"/>
    </location>
</feature>